<feature type="transmembrane region" description="Helical" evidence="6">
    <location>
        <begin position="290"/>
        <end position="312"/>
    </location>
</feature>
<feature type="transmembrane region" description="Helical" evidence="6">
    <location>
        <begin position="85"/>
        <end position="107"/>
    </location>
</feature>
<dbReference type="RefSeq" id="WP_311770001.1">
    <property type="nucleotide sequence ID" value="NZ_JACHLJ010000001.1"/>
</dbReference>
<sequence length="486" mass="50970">MSEKRMFWRGVWGYLPAQIVQGVVGFLTIFVFTRLLSADDFGHYALAFSVTTLAHTVTFTWLEASMARFWAAERTPEGMATHFASLYRTSFTIIAVFTPIAALSVWLAPLTPVFKIAVAFGLAGAPVRNLAKLAQERYRAAGEVSKSAAVDIGVAVLGFLVGAGFALAGAGSASPLLGLAIAPLFALPFILPGELRQAGGGTVDRTRLKAYALYGYPIAASLTLALVLASTDRFLLAAFMDAAAVGAYHASYSLANRTLDVIFIWLGAAGAPAMVMALERGGREALRQTAIEQGSTLILIGLPAAVGLSLVARPLAELMIGQDLRAAAALVTPWIAASSFLSGMIAYYFGFGFTLGKKTGLLLVTMAIPALCNVALNLVLIPRMGVTGAAVSTAASFAIGLIACILLSRRAIALPMPWDALIRCGIASAVMAGVVWLLPPLGGFLELMMDASVGGLVYAVVALTLNAAGVRDVLLRLIRTRRSVTA</sequence>
<evidence type="ECO:0000256" key="2">
    <source>
        <dbReference type="ARBA" id="ARBA00022475"/>
    </source>
</evidence>
<proteinExistence type="predicted"/>
<evidence type="ECO:0000313" key="8">
    <source>
        <dbReference type="Proteomes" id="UP000556201"/>
    </source>
</evidence>
<feature type="transmembrane region" description="Helical" evidence="6">
    <location>
        <begin position="261"/>
        <end position="278"/>
    </location>
</feature>
<dbReference type="AlphaFoldDB" id="A0A7W9L4L3"/>
<keyword evidence="5 6" id="KW-0472">Membrane</keyword>
<name>A0A7W9L4L3_BREVE</name>
<feature type="transmembrane region" description="Helical" evidence="6">
    <location>
        <begin position="420"/>
        <end position="439"/>
    </location>
</feature>
<organism evidence="7 8">
    <name type="scientific">Brevundimonas vesicularis</name>
    <name type="common">Pseudomonas vesicularis</name>
    <dbReference type="NCBI Taxonomy" id="41276"/>
    <lineage>
        <taxon>Bacteria</taxon>
        <taxon>Pseudomonadati</taxon>
        <taxon>Pseudomonadota</taxon>
        <taxon>Alphaproteobacteria</taxon>
        <taxon>Caulobacterales</taxon>
        <taxon>Caulobacteraceae</taxon>
        <taxon>Brevundimonas</taxon>
    </lineage>
</organism>
<evidence type="ECO:0000256" key="6">
    <source>
        <dbReference type="SAM" id="Phobius"/>
    </source>
</evidence>
<keyword evidence="4 6" id="KW-1133">Transmembrane helix</keyword>
<evidence type="ECO:0000256" key="5">
    <source>
        <dbReference type="ARBA" id="ARBA00023136"/>
    </source>
</evidence>
<feature type="transmembrane region" description="Helical" evidence="6">
    <location>
        <begin position="152"/>
        <end position="170"/>
    </location>
</feature>
<evidence type="ECO:0000256" key="3">
    <source>
        <dbReference type="ARBA" id="ARBA00022692"/>
    </source>
</evidence>
<feature type="transmembrane region" description="Helical" evidence="6">
    <location>
        <begin position="387"/>
        <end position="408"/>
    </location>
</feature>
<feature type="transmembrane region" description="Helical" evidence="6">
    <location>
        <begin position="44"/>
        <end position="64"/>
    </location>
</feature>
<comment type="caution">
    <text evidence="7">The sequence shown here is derived from an EMBL/GenBank/DDBJ whole genome shotgun (WGS) entry which is preliminary data.</text>
</comment>
<keyword evidence="2" id="KW-1003">Cell membrane</keyword>
<feature type="transmembrane region" description="Helical" evidence="6">
    <location>
        <begin position="451"/>
        <end position="474"/>
    </location>
</feature>
<feature type="transmembrane region" description="Helical" evidence="6">
    <location>
        <begin position="113"/>
        <end position="131"/>
    </location>
</feature>
<feature type="transmembrane region" description="Helical" evidence="6">
    <location>
        <begin position="324"/>
        <end position="349"/>
    </location>
</feature>
<feature type="transmembrane region" description="Helical" evidence="6">
    <location>
        <begin position="361"/>
        <end position="381"/>
    </location>
</feature>
<keyword evidence="3 6" id="KW-0812">Transmembrane</keyword>
<dbReference type="PANTHER" id="PTHR30250:SF31">
    <property type="entry name" value="INNER MEMBRANE PROTEIN YGHQ"/>
    <property type="match status" value="1"/>
</dbReference>
<evidence type="ECO:0000256" key="4">
    <source>
        <dbReference type="ARBA" id="ARBA00022989"/>
    </source>
</evidence>
<reference evidence="7 8" key="1">
    <citation type="submission" date="2020-08" db="EMBL/GenBank/DDBJ databases">
        <title>Functional genomics of gut bacteria from endangered species of beetles.</title>
        <authorList>
            <person name="Carlos-Shanley C."/>
        </authorList>
    </citation>
    <scope>NUCLEOTIDE SEQUENCE [LARGE SCALE GENOMIC DNA]</scope>
    <source>
        <strain evidence="7 8">S00192</strain>
    </source>
</reference>
<feature type="transmembrane region" description="Helical" evidence="6">
    <location>
        <begin position="176"/>
        <end position="193"/>
    </location>
</feature>
<gene>
    <name evidence="7" type="ORF">HNP47_000381</name>
</gene>
<feature type="transmembrane region" description="Helical" evidence="6">
    <location>
        <begin position="12"/>
        <end position="32"/>
    </location>
</feature>
<dbReference type="Proteomes" id="UP000556201">
    <property type="component" value="Unassembled WGS sequence"/>
</dbReference>
<comment type="subcellular location">
    <subcellularLocation>
        <location evidence="1">Cell membrane</location>
        <topology evidence="1">Multi-pass membrane protein</topology>
    </subcellularLocation>
</comment>
<dbReference type="EMBL" id="JACHLJ010000001">
    <property type="protein sequence ID" value="MBB5770412.1"/>
    <property type="molecule type" value="Genomic_DNA"/>
</dbReference>
<feature type="transmembrane region" description="Helical" evidence="6">
    <location>
        <begin position="213"/>
        <end position="231"/>
    </location>
</feature>
<dbReference type="GO" id="GO:0005886">
    <property type="term" value="C:plasma membrane"/>
    <property type="evidence" value="ECO:0007669"/>
    <property type="project" value="UniProtKB-SubCell"/>
</dbReference>
<dbReference type="Pfam" id="PF13440">
    <property type="entry name" value="Polysacc_synt_3"/>
    <property type="match status" value="1"/>
</dbReference>
<dbReference type="PANTHER" id="PTHR30250">
    <property type="entry name" value="PST FAMILY PREDICTED COLANIC ACID TRANSPORTER"/>
    <property type="match status" value="1"/>
</dbReference>
<accession>A0A7W9L4L3</accession>
<protein>
    <submittedName>
        <fullName evidence="7">O-antigen/teichoic acid export membrane protein</fullName>
    </submittedName>
</protein>
<dbReference type="InterPro" id="IPR050833">
    <property type="entry name" value="Poly_Biosynth_Transport"/>
</dbReference>
<evidence type="ECO:0000313" key="7">
    <source>
        <dbReference type="EMBL" id="MBB5770412.1"/>
    </source>
</evidence>
<evidence type="ECO:0000256" key="1">
    <source>
        <dbReference type="ARBA" id="ARBA00004651"/>
    </source>
</evidence>